<reference evidence="4 5" key="1">
    <citation type="submission" date="2023-07" db="EMBL/GenBank/DDBJ databases">
        <title>Sorghum-associated microbial communities from plants grown in Nebraska, USA.</title>
        <authorList>
            <person name="Schachtman D."/>
        </authorList>
    </citation>
    <scope>NUCLEOTIDE SEQUENCE [LARGE SCALE GENOMIC DNA]</scope>
    <source>
        <strain evidence="4 5">DS994</strain>
    </source>
</reference>
<keyword evidence="2" id="KW-0812">Transmembrane</keyword>
<gene>
    <name evidence="4" type="ORF">J2T22_003548</name>
</gene>
<dbReference type="RefSeq" id="WP_307492405.1">
    <property type="nucleotide sequence ID" value="NZ_JAUSSY010000013.1"/>
</dbReference>
<feature type="transmembrane region" description="Helical" evidence="2">
    <location>
        <begin position="176"/>
        <end position="197"/>
    </location>
</feature>
<feature type="compositionally biased region" description="Low complexity" evidence="1">
    <location>
        <begin position="93"/>
        <end position="103"/>
    </location>
</feature>
<dbReference type="EMBL" id="JAUSSY010000013">
    <property type="protein sequence ID" value="MDQ0120349.1"/>
    <property type="molecule type" value="Genomic_DNA"/>
</dbReference>
<feature type="signal peptide" evidence="3">
    <location>
        <begin position="1"/>
        <end position="34"/>
    </location>
</feature>
<sequence>MTPSAPILHAVSTTASAAVLALAFGFFPTGPALAATADPQPAPASDSQAPADCGLVCMPILASSPDAGPTGRPRKSKDPVPPPAQPAPPAVPAAPTVQPQPAQGDIPPPDPARLPATVAPVPDDSAPETPSATAGYRPPTGPSSGQDWNSPVTRTTAPTKLAAVAPAGGGGPDGPALGPIAIGTLLVGASAGAFAWWNRNRNRLRSH</sequence>
<evidence type="ECO:0000313" key="4">
    <source>
        <dbReference type="EMBL" id="MDQ0120349.1"/>
    </source>
</evidence>
<accession>A0ABT9UL34</accession>
<keyword evidence="5" id="KW-1185">Reference proteome</keyword>
<protein>
    <submittedName>
        <fullName evidence="4">Type IV secretory pathway VirB10-like protein</fullName>
    </submittedName>
</protein>
<keyword evidence="3" id="KW-0732">Signal</keyword>
<evidence type="ECO:0000256" key="1">
    <source>
        <dbReference type="SAM" id="MobiDB-lite"/>
    </source>
</evidence>
<organism evidence="4 5">
    <name type="scientific">Pseudarthrobacter defluvii</name>
    <dbReference type="NCBI Taxonomy" id="410837"/>
    <lineage>
        <taxon>Bacteria</taxon>
        <taxon>Bacillati</taxon>
        <taxon>Actinomycetota</taxon>
        <taxon>Actinomycetes</taxon>
        <taxon>Micrococcales</taxon>
        <taxon>Micrococcaceae</taxon>
        <taxon>Pseudarthrobacter</taxon>
    </lineage>
</organism>
<keyword evidence="2" id="KW-1133">Transmembrane helix</keyword>
<evidence type="ECO:0000256" key="2">
    <source>
        <dbReference type="SAM" id="Phobius"/>
    </source>
</evidence>
<evidence type="ECO:0000313" key="5">
    <source>
        <dbReference type="Proteomes" id="UP001226389"/>
    </source>
</evidence>
<comment type="caution">
    <text evidence="4">The sequence shown here is derived from an EMBL/GenBank/DDBJ whole genome shotgun (WGS) entry which is preliminary data.</text>
</comment>
<feature type="compositionally biased region" description="Pro residues" evidence="1">
    <location>
        <begin position="79"/>
        <end position="92"/>
    </location>
</feature>
<proteinExistence type="predicted"/>
<feature type="region of interest" description="Disordered" evidence="1">
    <location>
        <begin position="63"/>
        <end position="173"/>
    </location>
</feature>
<feature type="compositionally biased region" description="Polar residues" evidence="1">
    <location>
        <begin position="142"/>
        <end position="158"/>
    </location>
</feature>
<dbReference type="Proteomes" id="UP001226389">
    <property type="component" value="Unassembled WGS sequence"/>
</dbReference>
<name>A0ABT9UL34_9MICC</name>
<feature type="chain" id="PRO_5046077731" evidence="3">
    <location>
        <begin position="35"/>
        <end position="207"/>
    </location>
</feature>
<evidence type="ECO:0000256" key="3">
    <source>
        <dbReference type="SAM" id="SignalP"/>
    </source>
</evidence>
<keyword evidence="2" id="KW-0472">Membrane</keyword>